<proteinExistence type="predicted"/>
<reference evidence="1 2" key="1">
    <citation type="submission" date="2019-02" db="EMBL/GenBank/DDBJ databases">
        <title>Flavobacterium sp. RD-2-33 isolated from forest soil.</title>
        <authorList>
            <person name="Chaudhary D.K."/>
        </authorList>
    </citation>
    <scope>NUCLEOTIDE SEQUENCE [LARGE SCALE GENOMIC DNA]</scope>
    <source>
        <strain evidence="1 2">RD-2-33</strain>
    </source>
</reference>
<accession>A0A4Q9YRV0</accession>
<keyword evidence="2" id="KW-1185">Reference proteome</keyword>
<dbReference type="OrthoDB" id="645138at2"/>
<gene>
    <name evidence="1" type="ORF">EZL74_11235</name>
</gene>
<dbReference type="EMBL" id="SJPE01000015">
    <property type="protein sequence ID" value="TBX66153.1"/>
    <property type="molecule type" value="Genomic_DNA"/>
</dbReference>
<evidence type="ECO:0000313" key="1">
    <source>
        <dbReference type="EMBL" id="TBX66153.1"/>
    </source>
</evidence>
<protein>
    <submittedName>
        <fullName evidence="1">Uncharacterized protein</fullName>
    </submittedName>
</protein>
<sequence>MARQTGIIKLKGTIGGMTFYKTSADGHLVREKGGIEKSRIQSDPAFQRTRENGSEFGRAGKAGKLLRTALRPLLLNSADGRMVSRLTRAMVKVIQADTVSERGLRNVIDGEAELLFGFEFNIRGKLGTSLYAPYFGAIDRALGEIKVDLASFVPSNMLSAPSGTTHFKIISAGAEVDFEAETYVVATSESAILPWDATATAAISQTNAVTAASTKPLFLALGVEFFQEINGQMYPLKNGAFNPLAIVKVDSGV</sequence>
<dbReference type="Proteomes" id="UP000293300">
    <property type="component" value="Unassembled WGS sequence"/>
</dbReference>
<name>A0A4Q9YRV0_9FLAO</name>
<comment type="caution">
    <text evidence="1">The sequence shown here is derived from an EMBL/GenBank/DDBJ whole genome shotgun (WGS) entry which is preliminary data.</text>
</comment>
<organism evidence="1 2">
    <name type="scientific">Flavobacterium silvisoli</name>
    <dbReference type="NCBI Taxonomy" id="2529433"/>
    <lineage>
        <taxon>Bacteria</taxon>
        <taxon>Pseudomonadati</taxon>
        <taxon>Bacteroidota</taxon>
        <taxon>Flavobacteriia</taxon>
        <taxon>Flavobacteriales</taxon>
        <taxon>Flavobacteriaceae</taxon>
        <taxon>Flavobacterium</taxon>
    </lineage>
</organism>
<dbReference type="AlphaFoldDB" id="A0A4Q9YRV0"/>
<dbReference type="RefSeq" id="WP_131476725.1">
    <property type="nucleotide sequence ID" value="NZ_SJPE01000015.1"/>
</dbReference>
<evidence type="ECO:0000313" key="2">
    <source>
        <dbReference type="Proteomes" id="UP000293300"/>
    </source>
</evidence>